<evidence type="ECO:0000256" key="1">
    <source>
        <dbReference type="SAM" id="Phobius"/>
    </source>
</evidence>
<evidence type="ECO:0008006" key="4">
    <source>
        <dbReference type="Google" id="ProtNLM"/>
    </source>
</evidence>
<dbReference type="Proteomes" id="UP001321453">
    <property type="component" value="Unassembled WGS sequence"/>
</dbReference>
<comment type="caution">
    <text evidence="2">The sequence shown here is derived from an EMBL/GenBank/DDBJ whole genome shotgun (WGS) entry which is preliminary data.</text>
</comment>
<gene>
    <name evidence="2" type="ORF">QRT05_10245</name>
</gene>
<keyword evidence="1" id="KW-1133">Transmembrane helix</keyword>
<evidence type="ECO:0000313" key="2">
    <source>
        <dbReference type="EMBL" id="MDM7831713.1"/>
    </source>
</evidence>
<name>A0ABT7S7W6_9CELL</name>
<keyword evidence="1" id="KW-0472">Membrane</keyword>
<accession>A0ABT7S7W6</accession>
<organism evidence="2 3">
    <name type="scientific">Cellulomonas edaphi</name>
    <dbReference type="NCBI Taxonomy" id="3053468"/>
    <lineage>
        <taxon>Bacteria</taxon>
        <taxon>Bacillati</taxon>
        <taxon>Actinomycetota</taxon>
        <taxon>Actinomycetes</taxon>
        <taxon>Micrococcales</taxon>
        <taxon>Cellulomonadaceae</taxon>
        <taxon>Cellulomonas</taxon>
    </lineage>
</organism>
<proteinExistence type="predicted"/>
<dbReference type="EMBL" id="JAUCGR010000002">
    <property type="protein sequence ID" value="MDM7831713.1"/>
    <property type="molecule type" value="Genomic_DNA"/>
</dbReference>
<keyword evidence="3" id="KW-1185">Reference proteome</keyword>
<dbReference type="RefSeq" id="WP_289447128.1">
    <property type="nucleotide sequence ID" value="NZ_JAUCGR010000002.1"/>
</dbReference>
<evidence type="ECO:0000313" key="3">
    <source>
        <dbReference type="Proteomes" id="UP001321453"/>
    </source>
</evidence>
<reference evidence="2 3" key="1">
    <citation type="submission" date="2023-06" db="EMBL/GenBank/DDBJ databases">
        <title>Cellulomonas sp. MW9 Whole genome sequence.</title>
        <authorList>
            <person name="Park S."/>
        </authorList>
    </citation>
    <scope>NUCLEOTIDE SEQUENCE [LARGE SCALE GENOMIC DNA]</scope>
    <source>
        <strain evidence="2 3">MW9</strain>
    </source>
</reference>
<sequence length="76" mass="7245">MAVRGPAAARRRLRRRVALVCFAVGLVAGVALVLASGGGAGGAVVSGVVVGALGAGVGALVVAFLPTSHHGPPGQH</sequence>
<keyword evidence="1" id="KW-0812">Transmembrane</keyword>
<feature type="transmembrane region" description="Helical" evidence="1">
    <location>
        <begin position="45"/>
        <end position="65"/>
    </location>
</feature>
<protein>
    <recommendedName>
        <fullName evidence="4">Major facilitator superfamily (MFS) profile domain-containing protein</fullName>
    </recommendedName>
</protein>